<comment type="caution">
    <text evidence="1">The sequence shown here is derived from an EMBL/GenBank/DDBJ whole genome shotgun (WGS) entry which is preliminary data.</text>
</comment>
<sequence>MTKRRSEKIDRILRVQRQLQTISEWKLAELQRKKSELEQSQSALIETLGDTRNLYGLFVDAAAKRLQNLAGQAAEVEVARVTQREVTLQRAMQVKRTERMAAALSETDRRTTEKNDLLEILDSWMGRETQASGKLRGL</sequence>
<dbReference type="OrthoDB" id="8161456at2"/>
<reference evidence="1 2" key="1">
    <citation type="journal article" date="2019" name="Microorganisms">
        <title>Genome Insights into the Novel Species Microvirga brassicacearum, a Rapeseed Endophyte with Biotechnological Potential.</title>
        <authorList>
            <person name="Jimenez-Gomez A."/>
            <person name="Saati-Santamaria Z."/>
            <person name="Igual J.M."/>
            <person name="Rivas R."/>
            <person name="Mateos P.F."/>
            <person name="Garcia-Fraile P."/>
        </authorList>
    </citation>
    <scope>NUCLEOTIDE SEQUENCE [LARGE SCALE GENOMIC DNA]</scope>
    <source>
        <strain evidence="1 2">CDVBN77</strain>
    </source>
</reference>
<proteinExistence type="predicted"/>
<dbReference type="RefSeq" id="WP_150949713.1">
    <property type="nucleotide sequence ID" value="NZ_VCMV01000077.1"/>
</dbReference>
<organism evidence="1 2">
    <name type="scientific">Microvirga brassicacearum</name>
    <dbReference type="NCBI Taxonomy" id="2580413"/>
    <lineage>
        <taxon>Bacteria</taxon>
        <taxon>Pseudomonadati</taxon>
        <taxon>Pseudomonadota</taxon>
        <taxon>Alphaproteobacteria</taxon>
        <taxon>Hyphomicrobiales</taxon>
        <taxon>Methylobacteriaceae</taxon>
        <taxon>Microvirga</taxon>
    </lineage>
</organism>
<dbReference type="AlphaFoldDB" id="A0A5N3P3T6"/>
<dbReference type="Proteomes" id="UP000325684">
    <property type="component" value="Unassembled WGS sequence"/>
</dbReference>
<evidence type="ECO:0000313" key="2">
    <source>
        <dbReference type="Proteomes" id="UP000325684"/>
    </source>
</evidence>
<gene>
    <name evidence="1" type="ORF">FEZ63_23715</name>
</gene>
<keyword evidence="2" id="KW-1185">Reference proteome</keyword>
<evidence type="ECO:0000313" key="1">
    <source>
        <dbReference type="EMBL" id="KAB0264311.1"/>
    </source>
</evidence>
<protein>
    <recommendedName>
        <fullName evidence="3">Flagellar FliJ protein</fullName>
    </recommendedName>
</protein>
<dbReference type="EMBL" id="VCMV01000077">
    <property type="protein sequence ID" value="KAB0264311.1"/>
    <property type="molecule type" value="Genomic_DNA"/>
</dbReference>
<accession>A0A5N3P3T6</accession>
<name>A0A5N3P3T6_9HYPH</name>
<evidence type="ECO:0008006" key="3">
    <source>
        <dbReference type="Google" id="ProtNLM"/>
    </source>
</evidence>